<evidence type="ECO:0000256" key="1">
    <source>
        <dbReference type="ARBA" id="ARBA00004123"/>
    </source>
</evidence>
<dbReference type="CDD" id="cd14687">
    <property type="entry name" value="bZIP_ATF2"/>
    <property type="match status" value="1"/>
</dbReference>
<feature type="compositionally biased region" description="Polar residues" evidence="9">
    <location>
        <begin position="101"/>
        <end position="112"/>
    </location>
</feature>
<dbReference type="PROSITE" id="PS00036">
    <property type="entry name" value="BZIP_BASIC"/>
    <property type="match status" value="1"/>
</dbReference>
<dbReference type="PROSITE" id="PS50217">
    <property type="entry name" value="BZIP"/>
    <property type="match status" value="1"/>
</dbReference>
<organism evidence="11 12">
    <name type="scientific">Fusarium langsethiae</name>
    <dbReference type="NCBI Taxonomy" id="179993"/>
    <lineage>
        <taxon>Eukaryota</taxon>
        <taxon>Fungi</taxon>
        <taxon>Dikarya</taxon>
        <taxon>Ascomycota</taxon>
        <taxon>Pezizomycotina</taxon>
        <taxon>Sordariomycetes</taxon>
        <taxon>Hypocreomycetidae</taxon>
        <taxon>Hypocreales</taxon>
        <taxon>Nectriaceae</taxon>
        <taxon>Fusarium</taxon>
    </lineage>
</organism>
<keyword evidence="2" id="KW-0479">Metal-binding</keyword>
<protein>
    <recommendedName>
        <fullName evidence="10">BZIP domain-containing protein</fullName>
    </recommendedName>
</protein>
<keyword evidence="5" id="KW-0805">Transcription regulation</keyword>
<evidence type="ECO:0000256" key="6">
    <source>
        <dbReference type="ARBA" id="ARBA00023125"/>
    </source>
</evidence>
<dbReference type="SMART" id="SM00338">
    <property type="entry name" value="BRLZ"/>
    <property type="match status" value="1"/>
</dbReference>
<dbReference type="Gene3D" id="1.20.5.170">
    <property type="match status" value="1"/>
</dbReference>
<name>A0A0N0V4S7_FUSLA</name>
<evidence type="ECO:0000256" key="8">
    <source>
        <dbReference type="ARBA" id="ARBA00023242"/>
    </source>
</evidence>
<dbReference type="InterPro" id="IPR052035">
    <property type="entry name" value="ZnF_BED_domain_contain"/>
</dbReference>
<dbReference type="GO" id="GO:0005634">
    <property type="term" value="C:nucleus"/>
    <property type="evidence" value="ECO:0007669"/>
    <property type="project" value="UniProtKB-SubCell"/>
</dbReference>
<dbReference type="PANTHER" id="PTHR46481">
    <property type="entry name" value="ZINC FINGER BED DOMAIN-CONTAINING PROTEIN 4"/>
    <property type="match status" value="1"/>
</dbReference>
<feature type="region of interest" description="Disordered" evidence="9">
    <location>
        <begin position="96"/>
        <end position="175"/>
    </location>
</feature>
<dbReference type="EMBL" id="JXCE01001032">
    <property type="protein sequence ID" value="KPA35561.1"/>
    <property type="molecule type" value="Genomic_DNA"/>
</dbReference>
<gene>
    <name evidence="11" type="ORF">FLAG1_11730</name>
</gene>
<dbReference type="GO" id="GO:0003700">
    <property type="term" value="F:DNA-binding transcription factor activity"/>
    <property type="evidence" value="ECO:0007669"/>
    <property type="project" value="InterPro"/>
</dbReference>
<feature type="domain" description="BZIP" evidence="10">
    <location>
        <begin position="170"/>
        <end position="233"/>
    </location>
</feature>
<keyword evidence="8" id="KW-0539">Nucleus</keyword>
<evidence type="ECO:0000313" key="11">
    <source>
        <dbReference type="EMBL" id="KPA35561.1"/>
    </source>
</evidence>
<dbReference type="InterPro" id="IPR002112">
    <property type="entry name" value="Leuzip_Jun"/>
</dbReference>
<evidence type="ECO:0000256" key="5">
    <source>
        <dbReference type="ARBA" id="ARBA00023015"/>
    </source>
</evidence>
<keyword evidence="4" id="KW-0862">Zinc</keyword>
<dbReference type="PANTHER" id="PTHR46481:SF10">
    <property type="entry name" value="ZINC FINGER BED DOMAIN-CONTAINING PROTEIN 39"/>
    <property type="match status" value="1"/>
</dbReference>
<evidence type="ECO:0000259" key="10">
    <source>
        <dbReference type="PROSITE" id="PS50217"/>
    </source>
</evidence>
<keyword evidence="3" id="KW-0863">Zinc-finger</keyword>
<dbReference type="AlphaFoldDB" id="A0A0N0V4S7"/>
<dbReference type="InterPro" id="IPR004827">
    <property type="entry name" value="bZIP"/>
</dbReference>
<evidence type="ECO:0000256" key="4">
    <source>
        <dbReference type="ARBA" id="ARBA00022833"/>
    </source>
</evidence>
<accession>A0A0N0V4S7</accession>
<sequence length="554" mass="63296">MLDGYTPDDAIGDDLTVYGAAVPPYPQWELSESMNPPAFLTAFQNEVDITTLSRQDSLSQDQFLFYGESSSGDRWVDTYSTVKNQTLSPEHLVTVIDKPPSNLTPSMQLSQESLKKPDRKSKKQLSQRVAPKSARRNARGDNNTDDQRRKGIVADVNGINVGKGATSRKHAEHKRVRERNRIAANRFRARKKEDLTKLQCDEQAMEQRHMMLTSCVNDLKDEILYLKTQLLQHKSCSCTLIHHHIEKEAQRYTDALGLRANFDPEKWLCWNFDTNLMDMTLLEITNVKRPNIANTLAKGFDRKHFQRLLLEWIIEENHAFSVCEQGRLRQIFEYLNPLVKITDANITRTTIRRKVLSAYEMHKDKVVAALKKHSLYGIACFFRDENSQPRKLALGVPELRTRHFGHNIAAEILDVLDAYGIQDKIGYFTLDNAESNDKAMEVIGGELGFIGSRRRGRCFGHTLNLSAKALLFGHNVEAFEEQLSGEAALSEAEHTLWRRKGPVGKLHNLVVGVRRSDQLTYLLRSIQRSEFDLSSDPRIRARQPVDLIIDNDTR</sequence>
<evidence type="ECO:0000313" key="12">
    <source>
        <dbReference type="Proteomes" id="UP000037904"/>
    </source>
</evidence>
<dbReference type="Pfam" id="PF00170">
    <property type="entry name" value="bZIP_1"/>
    <property type="match status" value="1"/>
</dbReference>
<comment type="subcellular location">
    <subcellularLocation>
        <location evidence="1">Nucleus</location>
    </subcellularLocation>
</comment>
<dbReference type="GO" id="GO:0008270">
    <property type="term" value="F:zinc ion binding"/>
    <property type="evidence" value="ECO:0007669"/>
    <property type="project" value="UniProtKB-KW"/>
</dbReference>
<feature type="non-terminal residue" evidence="11">
    <location>
        <position position="554"/>
    </location>
</feature>
<dbReference type="InterPro" id="IPR046347">
    <property type="entry name" value="bZIP_sf"/>
</dbReference>
<evidence type="ECO:0000256" key="2">
    <source>
        <dbReference type="ARBA" id="ARBA00022723"/>
    </source>
</evidence>
<dbReference type="InterPro" id="IPR012337">
    <property type="entry name" value="RNaseH-like_sf"/>
</dbReference>
<dbReference type="GO" id="GO:0003677">
    <property type="term" value="F:DNA binding"/>
    <property type="evidence" value="ECO:0007669"/>
    <property type="project" value="UniProtKB-KW"/>
</dbReference>
<comment type="caution">
    <text evidence="11">The sequence shown here is derived from an EMBL/GenBank/DDBJ whole genome shotgun (WGS) entry which is preliminary data.</text>
</comment>
<keyword evidence="12" id="KW-1185">Reference proteome</keyword>
<dbReference type="Proteomes" id="UP000037904">
    <property type="component" value="Unassembled WGS sequence"/>
</dbReference>
<dbReference type="PRINTS" id="PR00043">
    <property type="entry name" value="LEUZIPPRJUN"/>
</dbReference>
<evidence type="ECO:0000256" key="7">
    <source>
        <dbReference type="ARBA" id="ARBA00023163"/>
    </source>
</evidence>
<evidence type="ECO:0000256" key="9">
    <source>
        <dbReference type="SAM" id="MobiDB-lite"/>
    </source>
</evidence>
<reference evidence="11 12" key="1">
    <citation type="submission" date="2015-04" db="EMBL/GenBank/DDBJ databases">
        <title>The draft genome sequence of Fusarium langsethiae, a T-2/HT-2 mycotoxin producer.</title>
        <authorList>
            <person name="Lysoe E."/>
            <person name="Divon H.H."/>
            <person name="Terzi V."/>
            <person name="Orru L."/>
            <person name="Lamontanara A."/>
            <person name="Kolseth A.-K."/>
            <person name="Frandsen R.J."/>
            <person name="Nielsen K."/>
            <person name="Thrane U."/>
        </authorList>
    </citation>
    <scope>NUCLEOTIDE SEQUENCE [LARGE SCALE GENOMIC DNA]</scope>
    <source>
        <strain evidence="11 12">Fl201059</strain>
    </source>
</reference>
<evidence type="ECO:0000256" key="3">
    <source>
        <dbReference type="ARBA" id="ARBA00022771"/>
    </source>
</evidence>
<dbReference type="SUPFAM" id="SSF53098">
    <property type="entry name" value="Ribonuclease H-like"/>
    <property type="match status" value="1"/>
</dbReference>
<keyword evidence="7" id="KW-0804">Transcription</keyword>
<feature type="compositionally biased region" description="Basic residues" evidence="9">
    <location>
        <begin position="166"/>
        <end position="175"/>
    </location>
</feature>
<proteinExistence type="predicted"/>
<dbReference type="SUPFAM" id="SSF57959">
    <property type="entry name" value="Leucine zipper domain"/>
    <property type="match status" value="1"/>
</dbReference>
<keyword evidence="6" id="KW-0238">DNA-binding</keyword>